<reference evidence="1 2" key="1">
    <citation type="journal article" date="2019" name="Genome Biol. Evol.">
        <title>Day and night: Metabolic profiles and evolutionary relationships of six axenic non-marine cyanobacteria.</title>
        <authorList>
            <person name="Will S.E."/>
            <person name="Henke P."/>
            <person name="Boedeker C."/>
            <person name="Huang S."/>
            <person name="Brinkmann H."/>
            <person name="Rohde M."/>
            <person name="Jarek M."/>
            <person name="Friedl T."/>
            <person name="Seufert S."/>
            <person name="Schumacher M."/>
            <person name="Overmann J."/>
            <person name="Neumann-Schaal M."/>
            <person name="Petersen J."/>
        </authorList>
    </citation>
    <scope>NUCLEOTIDE SEQUENCE [LARGE SCALE GENOMIC DNA]</scope>
    <source>
        <strain evidence="1 2">SAG 1403-4b</strain>
    </source>
</reference>
<keyword evidence="2" id="KW-1185">Reference proteome</keyword>
<sequence>MTTEAILNEQELIKRNIAQLLSQLTNLYQNTRSERKEIATQFPPEEEEFSLLEEIELLTVNLRGYASQIAATGHIVNKEQVISQLQAMRVFSVSPIGRFYFSSNGKYEQMKDYIRMLDYLRLLLLEYLQSV</sequence>
<proteinExistence type="predicted"/>
<dbReference type="RefSeq" id="WP_127055765.1">
    <property type="nucleotide sequence ID" value="NZ_RSCM01000015.1"/>
</dbReference>
<protein>
    <submittedName>
        <fullName evidence="1">Uncharacterized protein</fullName>
    </submittedName>
</protein>
<gene>
    <name evidence="1" type="ORF">DSM107003_39280</name>
</gene>
<evidence type="ECO:0000313" key="2">
    <source>
        <dbReference type="Proteomes" id="UP000276103"/>
    </source>
</evidence>
<accession>A0A3S5K2V6</accession>
<comment type="caution">
    <text evidence="1">The sequence shown here is derived from an EMBL/GenBank/DDBJ whole genome shotgun (WGS) entry which is preliminary data.</text>
</comment>
<dbReference type="EMBL" id="RSCM01000015">
    <property type="protein sequence ID" value="RUS94041.1"/>
    <property type="molecule type" value="Genomic_DNA"/>
</dbReference>
<organism evidence="1 2">
    <name type="scientific">Trichormus variabilis SAG 1403-4b</name>
    <dbReference type="NCBI Taxonomy" id="447716"/>
    <lineage>
        <taxon>Bacteria</taxon>
        <taxon>Bacillati</taxon>
        <taxon>Cyanobacteriota</taxon>
        <taxon>Cyanophyceae</taxon>
        <taxon>Nostocales</taxon>
        <taxon>Nostocaceae</taxon>
        <taxon>Trichormus</taxon>
    </lineage>
</organism>
<evidence type="ECO:0000313" key="1">
    <source>
        <dbReference type="EMBL" id="RUS94041.1"/>
    </source>
</evidence>
<name>A0A3S5K2V6_ANAVA</name>
<dbReference type="OrthoDB" id="514598at2"/>
<dbReference type="AlphaFoldDB" id="A0A3S5K2V6"/>
<dbReference type="Proteomes" id="UP000276103">
    <property type="component" value="Unassembled WGS sequence"/>
</dbReference>